<dbReference type="SUPFAM" id="SSF52266">
    <property type="entry name" value="SGNH hydrolase"/>
    <property type="match status" value="1"/>
</dbReference>
<organism evidence="2 3">
    <name type="scientific">Mangrovivirga halotolerans</name>
    <dbReference type="NCBI Taxonomy" id="2993936"/>
    <lineage>
        <taxon>Bacteria</taxon>
        <taxon>Pseudomonadati</taxon>
        <taxon>Bacteroidota</taxon>
        <taxon>Cytophagia</taxon>
        <taxon>Cytophagales</taxon>
        <taxon>Mangrovivirgaceae</taxon>
        <taxon>Mangrovivirga</taxon>
    </lineage>
</organism>
<comment type="caution">
    <text evidence="2">The sequence shown here is derived from an EMBL/GenBank/DDBJ whole genome shotgun (WGS) entry which is preliminary data.</text>
</comment>
<keyword evidence="1" id="KW-0812">Transmembrane</keyword>
<proteinExistence type="predicted"/>
<evidence type="ECO:0000313" key="2">
    <source>
        <dbReference type="EMBL" id="MCX2745869.1"/>
    </source>
</evidence>
<dbReference type="EMBL" id="JAPFQN010000012">
    <property type="protein sequence ID" value="MCX2745869.1"/>
    <property type="molecule type" value="Genomic_DNA"/>
</dbReference>
<feature type="transmembrane region" description="Helical" evidence="1">
    <location>
        <begin position="7"/>
        <end position="30"/>
    </location>
</feature>
<protein>
    <recommendedName>
        <fullName evidence="4">DUF1574 domain-containing protein</fullName>
    </recommendedName>
</protein>
<evidence type="ECO:0008006" key="4">
    <source>
        <dbReference type="Google" id="ProtNLM"/>
    </source>
</evidence>
<keyword evidence="3" id="KW-1185">Reference proteome</keyword>
<reference evidence="2 3" key="1">
    <citation type="submission" date="2022-11" db="EMBL/GenBank/DDBJ databases">
        <title>The characterization of three novel Bacteroidetes species and genomic analysis of their roles in tidal elemental geochemical cycles.</title>
        <authorList>
            <person name="Ma K."/>
        </authorList>
    </citation>
    <scope>NUCLEOTIDE SEQUENCE [LARGE SCALE GENOMIC DNA]</scope>
    <source>
        <strain evidence="2 3">M17</strain>
    </source>
</reference>
<dbReference type="Gene3D" id="3.40.50.1110">
    <property type="entry name" value="SGNH hydrolase"/>
    <property type="match status" value="1"/>
</dbReference>
<dbReference type="RefSeq" id="WP_266058472.1">
    <property type="nucleotide sequence ID" value="NZ_JAPFQN010000012.1"/>
</dbReference>
<evidence type="ECO:0000256" key="1">
    <source>
        <dbReference type="SAM" id="Phobius"/>
    </source>
</evidence>
<sequence>MKKLIKYLLVFLVIVYSTFWLLDVLFTNIYQQGSYYKTQWLNNKENNVYDFAIHGSSRPYTCIDTEEVVENTGLKGINISLDGSTTPTHALMLEMFLNRGNKINTLYLNVDNWEADTEVIGQFSYPRFFPYYKEKAVYDHYKEFGLKWKLYRYLPFVRYAEQNTTWGLHQLANSLFDFKQPAYDAYGTKIYESTDYHGTKDLFEYNFDTTGQMKYLNKIISMCKENDIELVVFVCPFANAETDQKYFSGLNEFEHYLNKRGVEFYNFGDKYNKRFDLFVDEDHLNKYGVELFTEDVAEMITETQIKKAGQ</sequence>
<accession>A0ABT3RWY2</accession>
<dbReference type="InterPro" id="IPR036514">
    <property type="entry name" value="SGNH_hydro_sf"/>
</dbReference>
<gene>
    <name evidence="2" type="ORF">OO013_18450</name>
</gene>
<keyword evidence="1" id="KW-1133">Transmembrane helix</keyword>
<keyword evidence="1" id="KW-0472">Membrane</keyword>
<dbReference type="Proteomes" id="UP001209885">
    <property type="component" value="Unassembled WGS sequence"/>
</dbReference>
<evidence type="ECO:0000313" key="3">
    <source>
        <dbReference type="Proteomes" id="UP001209885"/>
    </source>
</evidence>
<name>A0ABT3RWY2_9BACT</name>